<dbReference type="Pfam" id="PF00646">
    <property type="entry name" value="F-box"/>
    <property type="match status" value="1"/>
</dbReference>
<dbReference type="OrthoDB" id="2974720at2759"/>
<comment type="caution">
    <text evidence="2">The sequence shown here is derived from an EMBL/GenBank/DDBJ whole genome shotgun (WGS) entry which is preliminary data.</text>
</comment>
<gene>
    <name evidence="2" type="ORF">BDZ94DRAFT_188755</name>
</gene>
<sequence length="394" mass="44319">MTPTLPPEIWCLILNDLPRSDQLRICQVSPILCTLARRTIYDKVALNSNSPNIHATLALFVRDHFVARNITRLHIRTFSEGTEERNNSSWFNPGALAGMTRLRDLRLREFTFRTKEDEEAFNNVVSKSLTSLRKFDYRDLYTRKSVPQGPSAEEYIPKLQIKGLEEIMCIEQDTFTHPSLILTTLTASCSTLIQIHLPIPTSSPSSAELLKNFLTLHFPHLSTLHLGGWAAIMPVDEVFTTFLLAHPLIEDLQLGFYDAFDDTRCRLSPKVVLGPGALPNLYHLKADAFNVAILARGGVLSLKTIEHLHTSTANGWAVGIFEEMCGALETYGGLPGLKILKLELEEDDDYPYNVRWIDQLGKLCPSVENFWGDMGVGWTARTKICLCPIITSSY</sequence>
<proteinExistence type="predicted"/>
<dbReference type="AlphaFoldDB" id="A0A9P6CA07"/>
<evidence type="ECO:0000313" key="2">
    <source>
        <dbReference type="EMBL" id="KAF9457762.1"/>
    </source>
</evidence>
<organism evidence="2 3">
    <name type="scientific">Collybia nuda</name>
    <dbReference type="NCBI Taxonomy" id="64659"/>
    <lineage>
        <taxon>Eukaryota</taxon>
        <taxon>Fungi</taxon>
        <taxon>Dikarya</taxon>
        <taxon>Basidiomycota</taxon>
        <taxon>Agaricomycotina</taxon>
        <taxon>Agaricomycetes</taxon>
        <taxon>Agaricomycetidae</taxon>
        <taxon>Agaricales</taxon>
        <taxon>Tricholomatineae</taxon>
        <taxon>Clitocybaceae</taxon>
        <taxon>Collybia</taxon>
    </lineage>
</organism>
<evidence type="ECO:0000313" key="3">
    <source>
        <dbReference type="Proteomes" id="UP000807353"/>
    </source>
</evidence>
<dbReference type="InterPro" id="IPR001810">
    <property type="entry name" value="F-box_dom"/>
</dbReference>
<dbReference type="Proteomes" id="UP000807353">
    <property type="component" value="Unassembled WGS sequence"/>
</dbReference>
<reference evidence="2" key="1">
    <citation type="submission" date="2020-11" db="EMBL/GenBank/DDBJ databases">
        <authorList>
            <consortium name="DOE Joint Genome Institute"/>
            <person name="Ahrendt S."/>
            <person name="Riley R."/>
            <person name="Andreopoulos W."/>
            <person name="Labutti K."/>
            <person name="Pangilinan J."/>
            <person name="Ruiz-Duenas F.J."/>
            <person name="Barrasa J.M."/>
            <person name="Sanchez-Garcia M."/>
            <person name="Camarero S."/>
            <person name="Miyauchi S."/>
            <person name="Serrano A."/>
            <person name="Linde D."/>
            <person name="Babiker R."/>
            <person name="Drula E."/>
            <person name="Ayuso-Fernandez I."/>
            <person name="Pacheco R."/>
            <person name="Padilla G."/>
            <person name="Ferreira P."/>
            <person name="Barriuso J."/>
            <person name="Kellner H."/>
            <person name="Castanera R."/>
            <person name="Alfaro M."/>
            <person name="Ramirez L."/>
            <person name="Pisabarro A.G."/>
            <person name="Kuo A."/>
            <person name="Tritt A."/>
            <person name="Lipzen A."/>
            <person name="He G."/>
            <person name="Yan M."/>
            <person name="Ng V."/>
            <person name="Cullen D."/>
            <person name="Martin F."/>
            <person name="Rosso M.-N."/>
            <person name="Henrissat B."/>
            <person name="Hibbett D."/>
            <person name="Martinez A.T."/>
            <person name="Grigoriev I.V."/>
        </authorList>
    </citation>
    <scope>NUCLEOTIDE SEQUENCE</scope>
    <source>
        <strain evidence="2">CBS 247.69</strain>
    </source>
</reference>
<keyword evidence="3" id="KW-1185">Reference proteome</keyword>
<dbReference type="EMBL" id="MU150359">
    <property type="protein sequence ID" value="KAF9457762.1"/>
    <property type="molecule type" value="Genomic_DNA"/>
</dbReference>
<evidence type="ECO:0000259" key="1">
    <source>
        <dbReference type="Pfam" id="PF00646"/>
    </source>
</evidence>
<protein>
    <recommendedName>
        <fullName evidence="1">F-box domain-containing protein</fullName>
    </recommendedName>
</protein>
<name>A0A9P6CA07_9AGAR</name>
<accession>A0A9P6CA07</accession>
<feature type="domain" description="F-box" evidence="1">
    <location>
        <begin position="5"/>
        <end position="37"/>
    </location>
</feature>